<dbReference type="Proteomes" id="UP001164539">
    <property type="component" value="Chromosome 14"/>
</dbReference>
<reference evidence="1 2" key="1">
    <citation type="journal article" date="2023" name="Science">
        <title>Complex scaffold remodeling in plant triterpene biosynthesis.</title>
        <authorList>
            <person name="De La Pena R."/>
            <person name="Hodgson H."/>
            <person name="Liu J.C."/>
            <person name="Stephenson M.J."/>
            <person name="Martin A.C."/>
            <person name="Owen C."/>
            <person name="Harkess A."/>
            <person name="Leebens-Mack J."/>
            <person name="Jimenez L.E."/>
            <person name="Osbourn A."/>
            <person name="Sattely E.S."/>
        </authorList>
    </citation>
    <scope>NUCLEOTIDE SEQUENCE [LARGE SCALE GENOMIC DNA]</scope>
    <source>
        <strain evidence="2">cv. JPN11</strain>
        <tissue evidence="1">Leaf</tissue>
    </source>
</reference>
<evidence type="ECO:0000313" key="1">
    <source>
        <dbReference type="EMBL" id="KAJ4700918.1"/>
    </source>
</evidence>
<proteinExistence type="predicted"/>
<organism evidence="1 2">
    <name type="scientific">Melia azedarach</name>
    <name type="common">Chinaberry tree</name>
    <dbReference type="NCBI Taxonomy" id="155640"/>
    <lineage>
        <taxon>Eukaryota</taxon>
        <taxon>Viridiplantae</taxon>
        <taxon>Streptophyta</taxon>
        <taxon>Embryophyta</taxon>
        <taxon>Tracheophyta</taxon>
        <taxon>Spermatophyta</taxon>
        <taxon>Magnoliopsida</taxon>
        <taxon>eudicotyledons</taxon>
        <taxon>Gunneridae</taxon>
        <taxon>Pentapetalae</taxon>
        <taxon>rosids</taxon>
        <taxon>malvids</taxon>
        <taxon>Sapindales</taxon>
        <taxon>Meliaceae</taxon>
        <taxon>Melia</taxon>
    </lineage>
</organism>
<protein>
    <submittedName>
        <fullName evidence="1">Uncharacterized protein</fullName>
    </submittedName>
</protein>
<sequence>MGDMDLPKAVQVLMMVVFLAILLLMCSESATALCPIVQTQKLNLAEGLFLLSTTQLVAKGTIRQASNPYQ</sequence>
<comment type="caution">
    <text evidence="1">The sequence shown here is derived from an EMBL/GenBank/DDBJ whole genome shotgun (WGS) entry which is preliminary data.</text>
</comment>
<evidence type="ECO:0000313" key="2">
    <source>
        <dbReference type="Proteomes" id="UP001164539"/>
    </source>
</evidence>
<name>A0ACC1WPT5_MELAZ</name>
<accession>A0ACC1WPT5</accession>
<dbReference type="EMBL" id="CM051407">
    <property type="protein sequence ID" value="KAJ4700918.1"/>
    <property type="molecule type" value="Genomic_DNA"/>
</dbReference>
<gene>
    <name evidence="1" type="ORF">OWV82_024234</name>
</gene>
<keyword evidence="2" id="KW-1185">Reference proteome</keyword>